<sequence>MDKPKTFNDLVYRSSIRRGENVGTGYILKSVYTGLTKGDHPHVAGLPMSPSFSFVFFSLEAAQNQVETLRKVYTW</sequence>
<keyword evidence="2" id="KW-1185">Reference proteome</keyword>
<gene>
    <name evidence="1" type="ORF">DBV15_07834</name>
</gene>
<name>A0A4S2K048_9HYME</name>
<evidence type="ECO:0000313" key="1">
    <source>
        <dbReference type="EMBL" id="TGZ42263.1"/>
    </source>
</evidence>
<dbReference type="Proteomes" id="UP000310200">
    <property type="component" value="Unassembled WGS sequence"/>
</dbReference>
<comment type="caution">
    <text evidence="1">The sequence shown here is derived from an EMBL/GenBank/DDBJ whole genome shotgun (WGS) entry which is preliminary data.</text>
</comment>
<accession>A0A4S2K048</accession>
<protein>
    <submittedName>
        <fullName evidence="1">Uncharacterized protein</fullName>
    </submittedName>
</protein>
<organism evidence="1 2">
    <name type="scientific">Temnothorax longispinosus</name>
    <dbReference type="NCBI Taxonomy" id="300112"/>
    <lineage>
        <taxon>Eukaryota</taxon>
        <taxon>Metazoa</taxon>
        <taxon>Ecdysozoa</taxon>
        <taxon>Arthropoda</taxon>
        <taxon>Hexapoda</taxon>
        <taxon>Insecta</taxon>
        <taxon>Pterygota</taxon>
        <taxon>Neoptera</taxon>
        <taxon>Endopterygota</taxon>
        <taxon>Hymenoptera</taxon>
        <taxon>Apocrita</taxon>
        <taxon>Aculeata</taxon>
        <taxon>Formicoidea</taxon>
        <taxon>Formicidae</taxon>
        <taxon>Myrmicinae</taxon>
        <taxon>Temnothorax</taxon>
    </lineage>
</organism>
<proteinExistence type="predicted"/>
<dbReference type="EMBL" id="QBLH01003218">
    <property type="protein sequence ID" value="TGZ42263.1"/>
    <property type="molecule type" value="Genomic_DNA"/>
</dbReference>
<evidence type="ECO:0000313" key="2">
    <source>
        <dbReference type="Proteomes" id="UP000310200"/>
    </source>
</evidence>
<dbReference type="AlphaFoldDB" id="A0A4S2K048"/>
<reference evidence="1 2" key="1">
    <citation type="journal article" date="2019" name="Philos. Trans. R. Soc. Lond., B, Biol. Sci.">
        <title>Ant behaviour and brain gene expression of defending hosts depend on the ecological success of the intruding social parasite.</title>
        <authorList>
            <person name="Kaur R."/>
            <person name="Stoldt M."/>
            <person name="Jongepier E."/>
            <person name="Feldmeyer B."/>
            <person name="Menzel F."/>
            <person name="Bornberg-Bauer E."/>
            <person name="Foitzik S."/>
        </authorList>
    </citation>
    <scope>NUCLEOTIDE SEQUENCE [LARGE SCALE GENOMIC DNA]</scope>
    <source>
        <tissue evidence="1">Whole body</tissue>
    </source>
</reference>